<evidence type="ECO:0000256" key="1">
    <source>
        <dbReference type="SAM" id="Phobius"/>
    </source>
</evidence>
<dbReference type="AlphaFoldDB" id="A0A558D310"/>
<name>A0A558D310_9GAMM</name>
<evidence type="ECO:0000313" key="2">
    <source>
        <dbReference type="EMBL" id="TVT55376.1"/>
    </source>
</evidence>
<dbReference type="EMBL" id="VMRY01000034">
    <property type="protein sequence ID" value="TVT55376.1"/>
    <property type="molecule type" value="Genomic_DNA"/>
</dbReference>
<comment type="caution">
    <text evidence="2">The sequence shown here is derived from an EMBL/GenBank/DDBJ whole genome shotgun (WGS) entry which is preliminary data.</text>
</comment>
<proteinExistence type="predicted"/>
<evidence type="ECO:0000313" key="3">
    <source>
        <dbReference type="Proteomes" id="UP000317355"/>
    </source>
</evidence>
<dbReference type="SUPFAM" id="SSF58104">
    <property type="entry name" value="Methyl-accepting chemotaxis protein (MCP) signaling domain"/>
    <property type="match status" value="1"/>
</dbReference>
<feature type="transmembrane region" description="Helical" evidence="1">
    <location>
        <begin position="48"/>
        <end position="69"/>
    </location>
</feature>
<dbReference type="GO" id="GO:0003743">
    <property type="term" value="F:translation initiation factor activity"/>
    <property type="evidence" value="ECO:0007669"/>
    <property type="project" value="UniProtKB-KW"/>
</dbReference>
<keyword evidence="1" id="KW-1133">Transmembrane helix</keyword>
<accession>A0A558D310</accession>
<reference evidence="2 3" key="1">
    <citation type="submission" date="2019-07" db="EMBL/GenBank/DDBJ databases">
        <title>The pathways for chlorine oxyanion respiration interact through the shared metabolite chlorate.</title>
        <authorList>
            <person name="Barnum T.P."/>
            <person name="Cheng Y."/>
            <person name="Hill K.A."/>
            <person name="Lucas L.N."/>
            <person name="Carlson H.K."/>
            <person name="Coates J.D."/>
        </authorList>
    </citation>
    <scope>NUCLEOTIDE SEQUENCE [LARGE SCALE GENOMIC DNA]</scope>
    <source>
        <strain evidence="2">BK-3</strain>
    </source>
</reference>
<keyword evidence="1" id="KW-0472">Membrane</keyword>
<keyword evidence="1" id="KW-0812">Transmembrane</keyword>
<dbReference type="Proteomes" id="UP000317355">
    <property type="component" value="Unassembled WGS sequence"/>
</dbReference>
<keyword evidence="2" id="KW-0396">Initiation factor</keyword>
<protein>
    <submittedName>
        <fullName evidence="2">Translation initiation factor 2</fullName>
    </submittedName>
</protein>
<organism evidence="2 3">
    <name type="scientific">Sedimenticola thiotaurini</name>
    <dbReference type="NCBI Taxonomy" id="1543721"/>
    <lineage>
        <taxon>Bacteria</taxon>
        <taxon>Pseudomonadati</taxon>
        <taxon>Pseudomonadota</taxon>
        <taxon>Gammaproteobacteria</taxon>
        <taxon>Chromatiales</taxon>
        <taxon>Sedimenticolaceae</taxon>
        <taxon>Sedimenticola</taxon>
    </lineage>
</organism>
<sequence>MAEENNNAPSSTDDTVLQQQFMRAVSSFEGIMLSQINIKNKLANRLNYGIGTGLVILGLIAASILILLLTLSSQINRISDVVTKMNRDFSTVSERMSQIDAAVASMEHRVALLQGLDQHTDVMTKEMNDIATDLETMRTSVNQISGHMNTVRGNVDNISTIMNHMDNEVSGMGLEMHRMGQPARSFNKMVPFP</sequence>
<keyword evidence="2" id="KW-0648">Protein biosynthesis</keyword>
<gene>
    <name evidence="2" type="ORF">FHK82_08530</name>
</gene>
<dbReference type="Gene3D" id="1.10.287.950">
    <property type="entry name" value="Methyl-accepting chemotaxis protein"/>
    <property type="match status" value="1"/>
</dbReference>